<dbReference type="EMBL" id="KN818762">
    <property type="protein sequence ID" value="KIL54407.1"/>
    <property type="molecule type" value="Genomic_DNA"/>
</dbReference>
<dbReference type="HOGENOM" id="CLU_009487_6_1_1"/>
<accession>A0A0C2VZY4</accession>
<evidence type="ECO:0000313" key="2">
    <source>
        <dbReference type="EMBL" id="KIL54407.1"/>
    </source>
</evidence>
<dbReference type="EMBL" id="KN818713">
    <property type="protein sequence ID" value="KIL54530.1"/>
    <property type="molecule type" value="Genomic_DNA"/>
</dbReference>
<evidence type="ECO:0000259" key="1">
    <source>
        <dbReference type="Pfam" id="PF20231"/>
    </source>
</evidence>
<feature type="domain" description="DUF6589" evidence="1">
    <location>
        <begin position="6"/>
        <end position="321"/>
    </location>
</feature>
<dbReference type="Pfam" id="PF20231">
    <property type="entry name" value="DUF6589"/>
    <property type="match status" value="1"/>
</dbReference>
<dbReference type="STRING" id="946122.A0A0C2VZY4"/>
<dbReference type="Proteomes" id="UP000054549">
    <property type="component" value="Unassembled WGS sequence"/>
</dbReference>
<dbReference type="InterPro" id="IPR046496">
    <property type="entry name" value="DUF6589"/>
</dbReference>
<dbReference type="OrthoDB" id="4743193at2759"/>
<proteinExistence type="predicted"/>
<reference evidence="2 4" key="1">
    <citation type="submission" date="2014-04" db="EMBL/GenBank/DDBJ databases">
        <title>Evolutionary Origins and Diversification of the Mycorrhizal Mutualists.</title>
        <authorList>
            <consortium name="DOE Joint Genome Institute"/>
            <consortium name="Mycorrhizal Genomics Consortium"/>
            <person name="Kohler A."/>
            <person name="Kuo A."/>
            <person name="Nagy L.G."/>
            <person name="Floudas D."/>
            <person name="Copeland A."/>
            <person name="Barry K.W."/>
            <person name="Cichocki N."/>
            <person name="Veneault-Fourrey C."/>
            <person name="LaButti K."/>
            <person name="Lindquist E.A."/>
            <person name="Lipzen A."/>
            <person name="Lundell T."/>
            <person name="Morin E."/>
            <person name="Murat C."/>
            <person name="Riley R."/>
            <person name="Ohm R."/>
            <person name="Sun H."/>
            <person name="Tunlid A."/>
            <person name="Henrissat B."/>
            <person name="Grigoriev I.V."/>
            <person name="Hibbett D.S."/>
            <person name="Martin F."/>
        </authorList>
    </citation>
    <scope>NUCLEOTIDE SEQUENCE [LARGE SCALE GENOMIC DNA]</scope>
    <source>
        <strain evidence="2 4">Koide BX008</strain>
    </source>
</reference>
<organism evidence="2 4">
    <name type="scientific">Amanita muscaria (strain Koide BX008)</name>
    <dbReference type="NCBI Taxonomy" id="946122"/>
    <lineage>
        <taxon>Eukaryota</taxon>
        <taxon>Fungi</taxon>
        <taxon>Dikarya</taxon>
        <taxon>Basidiomycota</taxon>
        <taxon>Agaricomycotina</taxon>
        <taxon>Agaricomycetes</taxon>
        <taxon>Agaricomycetidae</taxon>
        <taxon>Agaricales</taxon>
        <taxon>Pluteineae</taxon>
        <taxon>Amanitaceae</taxon>
        <taxon>Amanita</taxon>
    </lineage>
</organism>
<keyword evidence="4" id="KW-1185">Reference proteome</keyword>
<evidence type="ECO:0000313" key="3">
    <source>
        <dbReference type="EMBL" id="KIL54530.1"/>
    </source>
</evidence>
<name>A0A0C2VZY4_AMAMK</name>
<dbReference type="AlphaFoldDB" id="A0A0C2VZY4"/>
<evidence type="ECO:0000313" key="4">
    <source>
        <dbReference type="Proteomes" id="UP000054549"/>
    </source>
</evidence>
<protein>
    <recommendedName>
        <fullName evidence="1">DUF6589 domain-containing protein</fullName>
    </recommendedName>
</protein>
<sequence>MVDVENLVLLKSGDLLTGQHIRSLMESRSEESTPWRRLQHVVFVMGLFHLKMACTDALWRLFIHPKLAKEDPCSLIKLVSQIRPKETGKIESKPAYRQMHEVIQHVGIVLRLDAWRIIASERIDQSVDSLEAFAGMKPTWEVLVDLSHHLCRNYVTNTHELSDMRRKPTGIRDHQHENVLIQHQYFLLYEEISYAMNYGDIGRIETLFLPWIWIFRSCGKHKYATEMRRYLENVHFIYPKGLSKAIRKNILCNPTGKEGAFRAIDWLVELNNLFTKHTHGGSYSNQEKNRIIEESLLIEVYRSVRVQLERMFGLDHRTTRHSLPDMTATFMKLAVYMKKENTNKFMRGRKTNYNIPDAISKGMNTMVTEGRGETALTTEEEEDWQGLDDEFAVEDEGDLSAI</sequence>
<gene>
    <name evidence="3" type="ORF">M378DRAFT_92369</name>
    <name evidence="2" type="ORF">M378DRAFT_92613</name>
</gene>